<dbReference type="PROSITE" id="PS51511">
    <property type="entry name" value="FIP_RBD"/>
    <property type="match status" value="1"/>
</dbReference>
<evidence type="ECO:0000256" key="8">
    <source>
        <dbReference type="SAM" id="Coils"/>
    </source>
</evidence>
<dbReference type="Pfam" id="PF25450">
    <property type="entry name" value="Rab11-FIP3"/>
    <property type="match status" value="1"/>
</dbReference>
<sequence length="572" mass="63677">MLPLFSDVVVVFKSDVLDVVGLFESWWRALVLLARLFLCCCRLLNQVIYELKVPKVMMAPSVFQRTKSPRSSPGNIPRKLQNGTASVQSTADSSPGNSISDAENYECYGEADGEAAPAATLENGHRSPGNQLNRHSWTRTSLRRTPPSSGKRQIGSNVLASQLYRSSSFNSSGCGSGGEPADDMYSDVSLEEDVQGLNYKSGFFTRSRDMGESIDVEDSLELEYDMWDGQFDFVGPQETPIRDRITSDTSVPEDLFTGGPLTPHLTNGVNGGKKTPAHQWCDNLSDQLQLLQQQVTSLADTQSTADERYARAKAENAVLQSRVHMLDEQIREIECRCEERISEEQRRCREAISRVERDREAQLAALTDRLAAAEAEASHLKQEVGRLRGVAETLRANSESSARVAREAQEAASELSAQLSAARDAERKERDAAEIARGELARLKEEIQDMRQVAPPPPDPRIRELTMELELLRTQNKSLTETQEELQAQILTRGVEEGRSLLDGVSGPLVATNSLAHELSQMSDHELQKALKEQQDVNVQLRNYIDGILLSIVENYPQLLEVKYQQKPEMKS</sequence>
<keyword evidence="6 8" id="KW-0175">Coiled coil</keyword>
<dbReference type="GO" id="GO:0032154">
    <property type="term" value="C:cleavage furrow"/>
    <property type="evidence" value="ECO:0007669"/>
    <property type="project" value="UniProtKB-SubCell"/>
</dbReference>
<dbReference type="GO" id="GO:0032465">
    <property type="term" value="P:regulation of cytokinesis"/>
    <property type="evidence" value="ECO:0007669"/>
    <property type="project" value="TreeGrafter"/>
</dbReference>
<dbReference type="GO" id="GO:0055038">
    <property type="term" value="C:recycling endosome membrane"/>
    <property type="evidence" value="ECO:0007669"/>
    <property type="project" value="UniProtKB-SubCell"/>
</dbReference>
<dbReference type="GO" id="GO:0030139">
    <property type="term" value="C:endocytic vesicle"/>
    <property type="evidence" value="ECO:0007669"/>
    <property type="project" value="TreeGrafter"/>
</dbReference>
<keyword evidence="7" id="KW-0472">Membrane</keyword>
<dbReference type="Pfam" id="PF09457">
    <property type="entry name" value="RBD-FIP"/>
    <property type="match status" value="1"/>
</dbReference>
<proteinExistence type="predicted"/>
<feature type="compositionally biased region" description="Polar residues" evidence="9">
    <location>
        <begin position="128"/>
        <end position="140"/>
    </location>
</feature>
<protein>
    <submittedName>
        <fullName evidence="11">(African queen) hypothetical protein</fullName>
    </submittedName>
</protein>
<evidence type="ECO:0000256" key="4">
    <source>
        <dbReference type="ARBA" id="ARBA00022448"/>
    </source>
</evidence>
<comment type="subcellular location">
    <subcellularLocation>
        <location evidence="2">Cleavage furrow</location>
    </subcellularLocation>
    <subcellularLocation>
        <location evidence="1">Midbody</location>
    </subcellularLocation>
    <subcellularLocation>
        <location evidence="3">Recycling endosome membrane</location>
        <topology evidence="3">Peripheral membrane protein</topology>
    </subcellularLocation>
</comment>
<evidence type="ECO:0000256" key="6">
    <source>
        <dbReference type="ARBA" id="ARBA00023054"/>
    </source>
</evidence>
<name>A0A8J2QEU3_9NEOP</name>
<dbReference type="FunFam" id="1.20.5.2440:FF:000003">
    <property type="entry name" value="Nuclear fallout, isoform D"/>
    <property type="match status" value="1"/>
</dbReference>
<evidence type="ECO:0000256" key="5">
    <source>
        <dbReference type="ARBA" id="ARBA00022753"/>
    </source>
</evidence>
<dbReference type="OrthoDB" id="418358at2759"/>
<feature type="region of interest" description="Disordered" evidence="9">
    <location>
        <begin position="120"/>
        <end position="157"/>
    </location>
</feature>
<evidence type="ECO:0000259" key="10">
    <source>
        <dbReference type="PROSITE" id="PS51511"/>
    </source>
</evidence>
<dbReference type="InterPro" id="IPR019018">
    <property type="entry name" value="Rab-bd_FIP-RBD"/>
</dbReference>
<dbReference type="EMBL" id="CAKASE010000046">
    <property type="protein sequence ID" value="CAG9561364.1"/>
    <property type="molecule type" value="Genomic_DNA"/>
</dbReference>
<dbReference type="Gene3D" id="1.20.5.2440">
    <property type="match status" value="1"/>
</dbReference>
<dbReference type="SUPFAM" id="SSF144270">
    <property type="entry name" value="Eferin C-derminal domain-like"/>
    <property type="match status" value="1"/>
</dbReference>
<evidence type="ECO:0000313" key="12">
    <source>
        <dbReference type="Proteomes" id="UP000789524"/>
    </source>
</evidence>
<dbReference type="AlphaFoldDB" id="A0A8J2QEU3"/>
<evidence type="ECO:0000256" key="9">
    <source>
        <dbReference type="SAM" id="MobiDB-lite"/>
    </source>
</evidence>
<evidence type="ECO:0000256" key="2">
    <source>
        <dbReference type="ARBA" id="ARBA00004626"/>
    </source>
</evidence>
<feature type="coiled-coil region" evidence="8">
    <location>
        <begin position="356"/>
        <end position="489"/>
    </location>
</feature>
<evidence type="ECO:0000256" key="1">
    <source>
        <dbReference type="ARBA" id="ARBA00004214"/>
    </source>
</evidence>
<keyword evidence="12" id="KW-1185">Reference proteome</keyword>
<dbReference type="GO" id="GO:0032456">
    <property type="term" value="P:endocytic recycling"/>
    <property type="evidence" value="ECO:0007669"/>
    <property type="project" value="TreeGrafter"/>
</dbReference>
<feature type="compositionally biased region" description="Polar residues" evidence="9">
    <location>
        <begin position="81"/>
        <end position="101"/>
    </location>
</feature>
<dbReference type="Proteomes" id="UP000789524">
    <property type="component" value="Unassembled WGS sequence"/>
</dbReference>
<feature type="compositionally biased region" description="Polar residues" evidence="9">
    <location>
        <begin position="64"/>
        <end position="74"/>
    </location>
</feature>
<evidence type="ECO:0000256" key="7">
    <source>
        <dbReference type="ARBA" id="ARBA00023136"/>
    </source>
</evidence>
<feature type="region of interest" description="Disordered" evidence="9">
    <location>
        <begin position="64"/>
        <end position="103"/>
    </location>
</feature>
<dbReference type="InterPro" id="IPR037245">
    <property type="entry name" value="FIP-RBD_C_sf"/>
</dbReference>
<keyword evidence="5" id="KW-0967">Endosome</keyword>
<evidence type="ECO:0000256" key="3">
    <source>
        <dbReference type="ARBA" id="ARBA00004654"/>
    </source>
</evidence>
<dbReference type="GO" id="GO:0030496">
    <property type="term" value="C:midbody"/>
    <property type="evidence" value="ECO:0007669"/>
    <property type="project" value="UniProtKB-SubCell"/>
</dbReference>
<comment type="caution">
    <text evidence="11">The sequence shown here is derived from an EMBL/GenBank/DDBJ whole genome shotgun (WGS) entry which is preliminary data.</text>
</comment>
<evidence type="ECO:0000313" key="11">
    <source>
        <dbReference type="EMBL" id="CAG9561364.1"/>
    </source>
</evidence>
<feature type="domain" description="FIP-RBD" evidence="10">
    <location>
        <begin position="501"/>
        <end position="563"/>
    </location>
</feature>
<feature type="coiled-coil region" evidence="8">
    <location>
        <begin position="281"/>
        <end position="329"/>
    </location>
</feature>
<gene>
    <name evidence="11" type="ORF">DCHRY22_LOCUS2890</name>
</gene>
<accession>A0A8J2QEU3</accession>
<organism evidence="11 12">
    <name type="scientific">Danaus chrysippus</name>
    <name type="common">African queen</name>
    <dbReference type="NCBI Taxonomy" id="151541"/>
    <lineage>
        <taxon>Eukaryota</taxon>
        <taxon>Metazoa</taxon>
        <taxon>Ecdysozoa</taxon>
        <taxon>Arthropoda</taxon>
        <taxon>Hexapoda</taxon>
        <taxon>Insecta</taxon>
        <taxon>Pterygota</taxon>
        <taxon>Neoptera</taxon>
        <taxon>Endopterygota</taxon>
        <taxon>Lepidoptera</taxon>
        <taxon>Glossata</taxon>
        <taxon>Ditrysia</taxon>
        <taxon>Papilionoidea</taxon>
        <taxon>Nymphalidae</taxon>
        <taxon>Danainae</taxon>
        <taxon>Danaini</taxon>
        <taxon>Danaina</taxon>
        <taxon>Danaus</taxon>
        <taxon>Anosia</taxon>
    </lineage>
</organism>
<dbReference type="PANTHER" id="PTHR15726">
    <property type="entry name" value="RAB11-FAMILY INTERACTING PROTEIN"/>
    <property type="match status" value="1"/>
</dbReference>
<dbReference type="InterPro" id="IPR051977">
    <property type="entry name" value="Rab11-interacting_regulator"/>
</dbReference>
<feature type="compositionally biased region" description="Polar residues" evidence="9">
    <location>
        <begin position="146"/>
        <end position="157"/>
    </location>
</feature>
<dbReference type="PANTHER" id="PTHR15726:SF7">
    <property type="entry name" value="NUCLEAR FALLOUT, ISOFORM J"/>
    <property type="match status" value="1"/>
</dbReference>
<dbReference type="InterPro" id="IPR057316">
    <property type="entry name" value="Rab11-FIP3/4_dom"/>
</dbReference>
<reference evidence="11" key="1">
    <citation type="submission" date="2021-09" db="EMBL/GenBank/DDBJ databases">
        <authorList>
            <person name="Martin H S."/>
        </authorList>
    </citation>
    <scope>NUCLEOTIDE SEQUENCE</scope>
</reference>
<keyword evidence="4" id="KW-0813">Transport</keyword>